<name>A0ACD3A5Z1_9AGAR</name>
<gene>
    <name evidence="1" type="ORF">BDN72DRAFT_779026</name>
</gene>
<evidence type="ECO:0000313" key="2">
    <source>
        <dbReference type="Proteomes" id="UP000308600"/>
    </source>
</evidence>
<sequence>VMRTYSEWLGSDNAWSARSQIPEEGTTLGIILSSDKTSISSLTGDRSAHPLLISLANIDPDFRSKASNNAFLLLALLPIPKFVETDKKVRSLLDKRLMHQNLDIVLHPLKIAAQIGIMLSDPVGAIRCFYTPCAAYIVDTPEAADISCVGGKTSPYTVATYKQFGDNFRHNPRTAAHTLNQLNQLRRNVDPNDLPAYSKASKKLRLNGVHEPFWRDWALSDPSNFLMPEPLHHWHKMFWDHDVKWVIAFLGETETDFRFSILPIRTAFKHFNGGISALKQVTGREQRDIQRFILPILAGAGDPRFTVVVRCLLEFRYLAQAPQLHETNLSRLKASLNLFHRHKHIVLDPPVAGRLIYETTVATGHVGYIKRAGHSHCAIYQQSGGQLQAKEFPARSGCDRFEKQGGCPPVRDRKSTSGCRC</sequence>
<protein>
    <submittedName>
        <fullName evidence="1">Uncharacterized protein</fullName>
    </submittedName>
</protein>
<feature type="non-terminal residue" evidence="1">
    <location>
        <position position="1"/>
    </location>
</feature>
<dbReference type="EMBL" id="ML208739">
    <property type="protein sequence ID" value="TFK60724.1"/>
    <property type="molecule type" value="Genomic_DNA"/>
</dbReference>
<reference evidence="1 2" key="1">
    <citation type="journal article" date="2019" name="Nat. Ecol. Evol.">
        <title>Megaphylogeny resolves global patterns of mushroom evolution.</title>
        <authorList>
            <person name="Varga T."/>
            <person name="Krizsan K."/>
            <person name="Foldi C."/>
            <person name="Dima B."/>
            <person name="Sanchez-Garcia M."/>
            <person name="Sanchez-Ramirez S."/>
            <person name="Szollosi G.J."/>
            <person name="Szarkandi J.G."/>
            <person name="Papp V."/>
            <person name="Albert L."/>
            <person name="Andreopoulos W."/>
            <person name="Angelini C."/>
            <person name="Antonin V."/>
            <person name="Barry K.W."/>
            <person name="Bougher N.L."/>
            <person name="Buchanan P."/>
            <person name="Buyck B."/>
            <person name="Bense V."/>
            <person name="Catcheside P."/>
            <person name="Chovatia M."/>
            <person name="Cooper J."/>
            <person name="Damon W."/>
            <person name="Desjardin D."/>
            <person name="Finy P."/>
            <person name="Geml J."/>
            <person name="Haridas S."/>
            <person name="Hughes K."/>
            <person name="Justo A."/>
            <person name="Karasinski D."/>
            <person name="Kautmanova I."/>
            <person name="Kiss B."/>
            <person name="Kocsube S."/>
            <person name="Kotiranta H."/>
            <person name="LaButti K.M."/>
            <person name="Lechner B.E."/>
            <person name="Liimatainen K."/>
            <person name="Lipzen A."/>
            <person name="Lukacs Z."/>
            <person name="Mihaltcheva S."/>
            <person name="Morgado L.N."/>
            <person name="Niskanen T."/>
            <person name="Noordeloos M.E."/>
            <person name="Ohm R.A."/>
            <person name="Ortiz-Santana B."/>
            <person name="Ovrebo C."/>
            <person name="Racz N."/>
            <person name="Riley R."/>
            <person name="Savchenko A."/>
            <person name="Shiryaev A."/>
            <person name="Soop K."/>
            <person name="Spirin V."/>
            <person name="Szebenyi C."/>
            <person name="Tomsovsky M."/>
            <person name="Tulloss R.E."/>
            <person name="Uehling J."/>
            <person name="Grigoriev I.V."/>
            <person name="Vagvolgyi C."/>
            <person name="Papp T."/>
            <person name="Martin F.M."/>
            <person name="Miettinen O."/>
            <person name="Hibbett D.S."/>
            <person name="Nagy L.G."/>
        </authorList>
    </citation>
    <scope>NUCLEOTIDE SEQUENCE [LARGE SCALE GENOMIC DNA]</scope>
    <source>
        <strain evidence="1 2">NL-1719</strain>
    </source>
</reference>
<evidence type="ECO:0000313" key="1">
    <source>
        <dbReference type="EMBL" id="TFK60724.1"/>
    </source>
</evidence>
<proteinExistence type="predicted"/>
<organism evidence="1 2">
    <name type="scientific">Pluteus cervinus</name>
    <dbReference type="NCBI Taxonomy" id="181527"/>
    <lineage>
        <taxon>Eukaryota</taxon>
        <taxon>Fungi</taxon>
        <taxon>Dikarya</taxon>
        <taxon>Basidiomycota</taxon>
        <taxon>Agaricomycotina</taxon>
        <taxon>Agaricomycetes</taxon>
        <taxon>Agaricomycetidae</taxon>
        <taxon>Agaricales</taxon>
        <taxon>Pluteineae</taxon>
        <taxon>Pluteaceae</taxon>
        <taxon>Pluteus</taxon>
    </lineage>
</organism>
<keyword evidence="2" id="KW-1185">Reference proteome</keyword>
<accession>A0ACD3A5Z1</accession>
<dbReference type="Proteomes" id="UP000308600">
    <property type="component" value="Unassembled WGS sequence"/>
</dbReference>